<accession>A0A660HUN5</accession>
<evidence type="ECO:0000313" key="1">
    <source>
        <dbReference type="EMBL" id="AYK15962.1"/>
    </source>
</evidence>
<dbReference type="OrthoDB" id="56770at2157"/>
<dbReference type="Proteomes" id="UP000585579">
    <property type="component" value="Unassembled WGS sequence"/>
</dbReference>
<protein>
    <recommendedName>
        <fullName evidence="5">S-layer protein</fullName>
    </recommendedName>
</protein>
<sequence>MDFKFTGFVCFLLLLFSLAQPVLAEDTSEDKSNLEDDSNSEDKRTSYVSVGLDKGLTIDLLNQVPDPVKPGDILEVRLSVQNMGYKDLEDCVLEIKPSYPFKALAGEKLVQNIGTLGKRSEDNRRKVVKFKLGLENSVNAGKYPLKVYAYTKGDGNRLALTKELNIEVDSESNAEIEYISVEKMVPGTKTNLVFGIKNVGNSPLKNAMFSWECTGDVILPVGSSNVKHINLIDIGDTANVSFEVLTNVNTKPGMYKLDMVLTYDDIEELKTITEAGTVENQKRKEIKSKAGIYIGGTTEFDIAFMERGPTGSYTFSVSNIGNNGANSVKISVPLQANWTVTDGSNSVMLGNLPKGDMTIADFNLKPKEVGADLPIKFEISYTSNDGIRQVEEKQLTLYSAPFSPSVESGVPKESGSSSFKYKAGFAMLACAICVVGYKKHQKKMEMRNAQEKEFNEMKSEDPDR</sequence>
<proteinExistence type="predicted"/>
<dbReference type="RefSeq" id="WP_054300038.1">
    <property type="nucleotide sequence ID" value="NZ_CP032683.1"/>
</dbReference>
<reference evidence="1" key="2">
    <citation type="submission" date="2018-10" db="EMBL/GenBank/DDBJ databases">
        <authorList>
            <person name="Fischer M.A."/>
            <person name="Kern T."/>
            <person name="Deppenmeier U."/>
            <person name="Schmitz R.A."/>
            <person name="Rother M."/>
        </authorList>
    </citation>
    <scope>NUCLEOTIDE SEQUENCE</scope>
    <source>
        <strain evidence="1">E03.2</strain>
    </source>
</reference>
<reference evidence="2 4" key="3">
    <citation type="journal article" date="2020" name="Biotechnol. Biofuels">
        <title>New insights from the biogas microbiome by comprehensive genome-resolved metagenomics of nearly 1600 species originating from multiple anaerobic digesters.</title>
        <authorList>
            <person name="Campanaro S."/>
            <person name="Treu L."/>
            <person name="Rodriguez-R L.M."/>
            <person name="Kovalovszki A."/>
            <person name="Ziels R.M."/>
            <person name="Maus I."/>
            <person name="Zhu X."/>
            <person name="Kougias P.G."/>
            <person name="Basile A."/>
            <person name="Luo G."/>
            <person name="Schluter A."/>
            <person name="Konstantinidis K.T."/>
            <person name="Angelidaki I."/>
        </authorList>
    </citation>
    <scope>NUCLEOTIDE SEQUENCE [LARGE SCALE GENOMIC DNA]</scope>
    <source>
        <strain evidence="2">AS22ysBPME_46</strain>
    </source>
</reference>
<dbReference type="Proteomes" id="UP000053087">
    <property type="component" value="Chromosome"/>
</dbReference>
<organism evidence="1 3">
    <name type="scientific">Methanosarcina flavescens</name>
    <dbReference type="NCBI Taxonomy" id="1715806"/>
    <lineage>
        <taxon>Archaea</taxon>
        <taxon>Methanobacteriati</taxon>
        <taxon>Methanobacteriota</taxon>
        <taxon>Stenosarchaea group</taxon>
        <taxon>Methanomicrobia</taxon>
        <taxon>Methanosarcinales</taxon>
        <taxon>Methanosarcinaceae</taxon>
        <taxon>Methanosarcina</taxon>
    </lineage>
</organism>
<dbReference type="EMBL" id="CP032683">
    <property type="protein sequence ID" value="AYK15962.1"/>
    <property type="molecule type" value="Genomic_DNA"/>
</dbReference>
<evidence type="ECO:0008006" key="5">
    <source>
        <dbReference type="Google" id="ProtNLM"/>
    </source>
</evidence>
<dbReference type="PANTHER" id="PTHR35902:SF3">
    <property type="entry name" value="NPCBM-ASSOCIATED, NEW3 DOMAIN OF ALPHA-GALACTOSIDASE"/>
    <property type="match status" value="1"/>
</dbReference>
<dbReference type="EMBL" id="JAAYQL010000062">
    <property type="protein sequence ID" value="NLK33231.1"/>
    <property type="molecule type" value="Genomic_DNA"/>
</dbReference>
<dbReference type="KEGG" id="mfz:AOB57_012870"/>
<keyword evidence="3" id="KW-1185">Reference proteome</keyword>
<dbReference type="AlphaFoldDB" id="A0A660HUN5"/>
<name>A0A660HUN5_9EURY</name>
<dbReference type="PANTHER" id="PTHR35902">
    <property type="entry name" value="S-LAYER DOMAIN-LIKE PROTEIN-RELATED"/>
    <property type="match status" value="1"/>
</dbReference>
<evidence type="ECO:0000313" key="4">
    <source>
        <dbReference type="Proteomes" id="UP000585579"/>
    </source>
</evidence>
<gene>
    <name evidence="1" type="ORF">AOB57_012870</name>
    <name evidence="2" type="ORF">GX302_10510</name>
</gene>
<reference evidence="1 3" key="1">
    <citation type="journal article" date="2016" name="Int. J. Syst. Evol. Microbiol.">
        <title>Methanosarcina flavescens sp. nov., a methanogenic archaeon isolated from a full-scale anaerobic digester.</title>
        <authorList>
            <person name="Kern T."/>
            <person name="Fischer M.A."/>
            <person name="Deppenmeier U."/>
            <person name="Schmitz R.A."/>
            <person name="Rother M."/>
        </authorList>
    </citation>
    <scope>NUCLEOTIDE SEQUENCE [LARGE SCALE GENOMIC DNA]</scope>
    <source>
        <strain evidence="1 3">E03.2</strain>
    </source>
</reference>
<evidence type="ECO:0000313" key="2">
    <source>
        <dbReference type="EMBL" id="NLK33231.1"/>
    </source>
</evidence>
<evidence type="ECO:0000313" key="3">
    <source>
        <dbReference type="Proteomes" id="UP000053087"/>
    </source>
</evidence>
<dbReference type="GeneID" id="53689012"/>